<dbReference type="KEGG" id="bgt:106075090"/>
<reference evidence="1" key="1">
    <citation type="submission" date="2020-05" db="UniProtKB">
        <authorList>
            <consortium name="EnsemblMetazoa"/>
        </authorList>
    </citation>
    <scope>IDENTIFICATION</scope>
    <source>
        <strain evidence="1">BB02</strain>
    </source>
</reference>
<name>A0A2C9L651_BIOGL</name>
<protein>
    <submittedName>
        <fullName evidence="1">Uncharacterized protein</fullName>
    </submittedName>
</protein>
<organism evidence="1 2">
    <name type="scientific">Biomphalaria glabrata</name>
    <name type="common">Bloodfluke planorb</name>
    <name type="synonym">Freshwater snail</name>
    <dbReference type="NCBI Taxonomy" id="6526"/>
    <lineage>
        <taxon>Eukaryota</taxon>
        <taxon>Metazoa</taxon>
        <taxon>Spiralia</taxon>
        <taxon>Lophotrochozoa</taxon>
        <taxon>Mollusca</taxon>
        <taxon>Gastropoda</taxon>
        <taxon>Heterobranchia</taxon>
        <taxon>Euthyneura</taxon>
        <taxon>Panpulmonata</taxon>
        <taxon>Hygrophila</taxon>
        <taxon>Lymnaeoidea</taxon>
        <taxon>Planorbidae</taxon>
        <taxon>Biomphalaria</taxon>
    </lineage>
</organism>
<dbReference type="VEuPathDB" id="VectorBase:BGLB027395"/>
<dbReference type="AlphaFoldDB" id="A0A2C9L651"/>
<proteinExistence type="predicted"/>
<sequence length="156" mass="17914">VGLNLPCANHYRNSLILDSWNGITEVALAVYKNNVRVRHVIFNATDSTNLNWMAKERVLTSSWTDLKTQKFNFFSILGDQDRVQRYFFINSYYIDCPYDYGWFVAIDNENGPCTWEKNAAFPALKYAVADTMQNWNGANVAYADYFAVLVRGSVLP</sequence>
<evidence type="ECO:0000313" key="1">
    <source>
        <dbReference type="EnsemblMetazoa" id="BGLB027395-PA"/>
    </source>
</evidence>
<evidence type="ECO:0000313" key="2">
    <source>
        <dbReference type="Proteomes" id="UP000076420"/>
    </source>
</evidence>
<accession>A0A2C9L651</accession>
<dbReference type="VEuPathDB" id="VectorBase:BGLAX_034689"/>
<gene>
    <name evidence="1" type="primary">106075090</name>
</gene>
<dbReference type="Proteomes" id="UP000076420">
    <property type="component" value="Unassembled WGS sequence"/>
</dbReference>
<dbReference type="EnsemblMetazoa" id="BGLB027395-RA">
    <property type="protein sequence ID" value="BGLB027395-PA"/>
    <property type="gene ID" value="BGLB027395"/>
</dbReference>